<dbReference type="RefSeq" id="WP_006803216.1">
    <property type="nucleotide sequence ID" value="NZ_CABKOI010000018.1"/>
</dbReference>
<dbReference type="Proteomes" id="UP000233350">
    <property type="component" value="Unassembled WGS sequence"/>
</dbReference>
<dbReference type="InterPro" id="IPR012340">
    <property type="entry name" value="NA-bd_OB-fold"/>
</dbReference>
<dbReference type="STRING" id="556267.HWAG_01519"/>
<reference evidence="4 5" key="1">
    <citation type="submission" date="2016-07" db="EMBL/GenBank/DDBJ databases">
        <title>Detection of Helicobacter winghamensis from caecal content of red fox (Vulpes vulpes).</title>
        <authorList>
            <person name="Zanoni R.G."/>
            <person name="Florio D."/>
            <person name="Caffara M."/>
            <person name="Renzi M."/>
            <person name="Parisi A."/>
            <person name="Pasquali F."/>
            <person name="Manfreda G."/>
        </authorList>
    </citation>
    <scope>NUCLEOTIDE SEQUENCE [LARGE SCALE GENOMIC DNA]</scope>
    <source>
        <strain evidence="4 5">295_13</strain>
    </source>
</reference>
<evidence type="ECO:0000256" key="1">
    <source>
        <dbReference type="PIRNR" id="PIRNR012524"/>
    </source>
</evidence>
<dbReference type="Pfam" id="PF17783">
    <property type="entry name" value="WHD_CvfB"/>
    <property type="match status" value="1"/>
</dbReference>
<keyword evidence="5" id="KW-1185">Reference proteome</keyword>
<dbReference type="InterPro" id="IPR039566">
    <property type="entry name" value="CvfB_S1_st"/>
</dbReference>
<comment type="similarity">
    <text evidence="1">Belongs to the CvfB family.</text>
</comment>
<dbReference type="InterPro" id="IPR036388">
    <property type="entry name" value="WH-like_DNA-bd_sf"/>
</dbReference>
<sequence length="276" mass="31079">MSSVGLIKTLVISRFANPGAYLFDGVDEVLLPNAYVPKDAKIGDKIEVFLYTDSSDRPVATTLMPKAQRGEIAVLKVVDKNNLGCFLDLGIAKDVFMPTKIPQNYPIGSEVAVFLTLDRENRLLAKENIKPYLQNFKTNLQTMKVGVKVRILPFRKTPLGFECVINGENLGLLYHNEVFGEFMLYEAREGYIKRIYHNGKCDLSLKHPLSKNDKKSESTILLGLLRDRGVLELNYDSEPMKIYAQCKMSKKAFKRALSALLSESKVVLENGVIKRK</sequence>
<evidence type="ECO:0000313" key="5">
    <source>
        <dbReference type="Proteomes" id="UP000233350"/>
    </source>
</evidence>
<feature type="domain" description="Conserved virulence factor B first S1" evidence="2">
    <location>
        <begin position="4"/>
        <end position="62"/>
    </location>
</feature>
<dbReference type="PIRSF" id="PIRSF012524">
    <property type="entry name" value="YitL_S1"/>
    <property type="match status" value="1"/>
</dbReference>
<dbReference type="OrthoDB" id="9801597at2"/>
<feature type="domain" description="Conserved virulence factor B first S1" evidence="2">
    <location>
        <begin position="70"/>
        <end position="125"/>
    </location>
</feature>
<accession>A0A2N3PL88</accession>
<dbReference type="Gene3D" id="2.40.50.140">
    <property type="entry name" value="Nucleic acid-binding proteins"/>
    <property type="match status" value="1"/>
</dbReference>
<evidence type="ECO:0000259" key="3">
    <source>
        <dbReference type="Pfam" id="PF17783"/>
    </source>
</evidence>
<dbReference type="Gene3D" id="1.10.10.10">
    <property type="entry name" value="Winged helix-like DNA-binding domain superfamily/Winged helix DNA-binding domain"/>
    <property type="match status" value="1"/>
</dbReference>
<dbReference type="EMBL" id="MBPK01000003">
    <property type="protein sequence ID" value="PKT82500.1"/>
    <property type="molecule type" value="Genomic_DNA"/>
</dbReference>
<protein>
    <recommendedName>
        <fullName evidence="6">DNA-binding protein</fullName>
    </recommendedName>
</protein>
<dbReference type="PANTHER" id="PTHR37296:SF1">
    <property type="entry name" value="CONSERVED VIRULENCE FACTOR B"/>
    <property type="match status" value="1"/>
</dbReference>
<proteinExistence type="inferred from homology"/>
<evidence type="ECO:0000259" key="2">
    <source>
        <dbReference type="Pfam" id="PF13509"/>
    </source>
</evidence>
<evidence type="ECO:0008006" key="6">
    <source>
        <dbReference type="Google" id="ProtNLM"/>
    </source>
</evidence>
<organism evidence="4 5">
    <name type="scientific">Helicobacter winghamensis</name>
    <dbReference type="NCBI Taxonomy" id="157268"/>
    <lineage>
        <taxon>Bacteria</taxon>
        <taxon>Pseudomonadati</taxon>
        <taxon>Campylobacterota</taxon>
        <taxon>Epsilonproteobacteria</taxon>
        <taxon>Campylobacterales</taxon>
        <taxon>Helicobacteraceae</taxon>
        <taxon>Helicobacter</taxon>
    </lineage>
</organism>
<comment type="caution">
    <text evidence="4">The sequence shown here is derived from an EMBL/GenBank/DDBJ whole genome shotgun (WGS) entry which is preliminary data.</text>
</comment>
<gene>
    <name evidence="4" type="ORF">BCM31_05810</name>
</gene>
<dbReference type="GeneID" id="97289741"/>
<dbReference type="InterPro" id="IPR040764">
    <property type="entry name" value="CvfB_WH"/>
</dbReference>
<dbReference type="InterPro" id="IPR014464">
    <property type="entry name" value="CvfB_fam"/>
</dbReference>
<name>A0A2N3PL88_9HELI</name>
<evidence type="ECO:0000313" key="4">
    <source>
        <dbReference type="EMBL" id="PKT82500.1"/>
    </source>
</evidence>
<dbReference type="PANTHER" id="PTHR37296">
    <property type="entry name" value="CONSERVED VIRULENCE FACTOR B"/>
    <property type="match status" value="1"/>
</dbReference>
<dbReference type="AlphaFoldDB" id="A0A2N3PL88"/>
<dbReference type="Pfam" id="PF13509">
    <property type="entry name" value="S1_2"/>
    <property type="match status" value="2"/>
</dbReference>
<feature type="domain" description="Conserved virulence factor B-like winged helix" evidence="3">
    <location>
        <begin position="221"/>
        <end position="274"/>
    </location>
</feature>